<protein>
    <submittedName>
        <fullName evidence="1">Uncharacterized protein</fullName>
    </submittedName>
</protein>
<gene>
    <name evidence="1" type="ORF">CGC56_05980</name>
</gene>
<organism evidence="1 2">
    <name type="scientific">Capnocytophaga canimorsus</name>
    <dbReference type="NCBI Taxonomy" id="28188"/>
    <lineage>
        <taxon>Bacteria</taxon>
        <taxon>Pseudomonadati</taxon>
        <taxon>Bacteroidota</taxon>
        <taxon>Flavobacteriia</taxon>
        <taxon>Flavobacteriales</taxon>
        <taxon>Flavobacteriaceae</taxon>
        <taxon>Capnocytophaga</taxon>
    </lineage>
</organism>
<accession>A0A250G2W7</accession>
<dbReference type="RefSeq" id="WP_095917186.1">
    <property type="nucleotide sequence ID" value="NZ_BOQJ01000004.1"/>
</dbReference>
<sequence>MNIGFHHEIMNHRIEYSFTLPIQAIFYQKWDVESIDNLKVDTSIIDRIAKLLDVRYDRHLIEDNYWKETNNVEVFHGKDVNDFLFFDLVIDPYDQCNMVFFGVGLDRKYEKQILDLMLELYYKSGGPCSDLTIDYFNKSLHHVVLSEDFYFYKSKIYEGRKLIHHFS</sequence>
<evidence type="ECO:0000313" key="1">
    <source>
        <dbReference type="EMBL" id="ATA91759.1"/>
    </source>
</evidence>
<dbReference type="AlphaFoldDB" id="A0A250G2W7"/>
<dbReference type="EMBL" id="CP022388">
    <property type="protein sequence ID" value="ATA91759.1"/>
    <property type="molecule type" value="Genomic_DNA"/>
</dbReference>
<proteinExistence type="predicted"/>
<reference evidence="2" key="1">
    <citation type="submission" date="2017-06" db="EMBL/GenBank/DDBJ databases">
        <title>Capnocytophaga spp. assemblies.</title>
        <authorList>
            <person name="Gulvik C.A."/>
        </authorList>
    </citation>
    <scope>NUCLEOTIDE SEQUENCE [LARGE SCALE GENOMIC DNA]</scope>
    <source>
        <strain evidence="2">H5594</strain>
    </source>
</reference>
<dbReference type="Proteomes" id="UP000243136">
    <property type="component" value="Chromosome"/>
</dbReference>
<name>A0A250G2W7_9FLAO</name>
<evidence type="ECO:0000313" key="2">
    <source>
        <dbReference type="Proteomes" id="UP000243136"/>
    </source>
</evidence>